<keyword evidence="4" id="KW-0677">Repeat</keyword>
<dbReference type="GO" id="GO:0050840">
    <property type="term" value="F:extracellular matrix binding"/>
    <property type="evidence" value="ECO:0007669"/>
    <property type="project" value="Ensembl"/>
</dbReference>
<accession>G3WHI7</accession>
<dbReference type="OrthoDB" id="9898692at2759"/>
<dbReference type="GO" id="GO:0045861">
    <property type="term" value="P:negative regulation of proteolysis"/>
    <property type="evidence" value="ECO:0007669"/>
    <property type="project" value="Ensembl"/>
</dbReference>
<evidence type="ECO:0000256" key="3">
    <source>
        <dbReference type="ARBA" id="ARBA00022729"/>
    </source>
</evidence>
<dbReference type="InParanoid" id="G3WHI7"/>
<evidence type="ECO:0000256" key="2">
    <source>
        <dbReference type="ARBA" id="ARBA00022525"/>
    </source>
</evidence>
<dbReference type="CTD" id="7448"/>
<dbReference type="GO" id="GO:1900748">
    <property type="term" value="P:positive regulation of vascular endothelial growth factor signaling pathway"/>
    <property type="evidence" value="ECO:0007669"/>
    <property type="project" value="Ensembl"/>
</dbReference>
<feature type="region of interest" description="Disordered" evidence="8">
    <location>
        <begin position="113"/>
        <end position="144"/>
    </location>
</feature>
<dbReference type="GO" id="GO:0030247">
    <property type="term" value="F:polysaccharide binding"/>
    <property type="evidence" value="ECO:0007669"/>
    <property type="project" value="InterPro"/>
</dbReference>
<dbReference type="PROSITE" id="PS00024">
    <property type="entry name" value="HEMOPEXIN"/>
    <property type="match status" value="2"/>
</dbReference>
<dbReference type="GO" id="GO:0010811">
    <property type="term" value="P:positive regulation of cell-substrate adhesion"/>
    <property type="evidence" value="ECO:0007669"/>
    <property type="project" value="Ensembl"/>
</dbReference>
<sequence>MSLTSLLVVLLVCAASADQESCQGRCQEGFNSKKKCQCDELCSYYQSCCIDYLEICKPQVTRGDVFALPEDEYSDIDYETQNFGTIEPVIDIITSSNPTESSTQFTRTKSVFNTEQGTNPGITDPETTTGAHFTKPEEGEGDQKGEMCNGKPFDAFTDLKNGSLFAFRGKYFYELDEKAVLPGYPKLIQDIWGIEGPIDAAFTRINCQGKTYLFKGSLYWRFEDGILDPGFPKNISDGFRNIPNDLDAAVALPAHSYNGQERVYFFKGNQYWEYEFQQQPSQEECEGSTMSTVFEHFAVLQSDSWSSIFELLFGDGESEGTRGPWLIQEHWFGLPDRVDAAMAGRIYFSSPSHTHSDWGRKRKTKAKAKSRRNRNRKRYRSRHSRRSRDIWSFLYSEEYGSDYDLGLNFEWFQPSQCEPIQSIYFYVGDKYYRVNLRTKMVDMVVPPYPRSIARYWLGCPVLKSFEK</sequence>
<dbReference type="FunCoup" id="G3WHI7">
    <property type="interactions" value="499"/>
</dbReference>
<keyword evidence="12" id="KW-1185">Reference proteome</keyword>
<dbReference type="GO" id="GO:1904090">
    <property type="term" value="C:peptidase inhibitor complex"/>
    <property type="evidence" value="ECO:0007669"/>
    <property type="project" value="Ensembl"/>
</dbReference>
<dbReference type="PROSITE" id="PS00524">
    <property type="entry name" value="SMB_1"/>
    <property type="match status" value="1"/>
</dbReference>
<dbReference type="InterPro" id="IPR036024">
    <property type="entry name" value="Somatomedin_B-like_dom_sf"/>
</dbReference>
<dbReference type="Ensembl" id="ENSSHAT00000015017.2">
    <property type="protein sequence ID" value="ENSSHAP00000014892.2"/>
    <property type="gene ID" value="ENSSHAG00000012706.2"/>
</dbReference>
<dbReference type="GO" id="GO:0007229">
    <property type="term" value="P:integrin-mediated signaling pathway"/>
    <property type="evidence" value="ECO:0007669"/>
    <property type="project" value="Ensembl"/>
</dbReference>
<dbReference type="Pfam" id="PF00045">
    <property type="entry name" value="Hemopexin"/>
    <property type="match status" value="4"/>
</dbReference>
<evidence type="ECO:0000256" key="7">
    <source>
        <dbReference type="PROSITE-ProRule" id="PRU01011"/>
    </source>
</evidence>
<keyword evidence="5" id="KW-1015">Disulfide bond</keyword>
<evidence type="ECO:0000259" key="10">
    <source>
        <dbReference type="PROSITE" id="PS50958"/>
    </source>
</evidence>
<dbReference type="InterPro" id="IPR020436">
    <property type="entry name" value="SMB_chordata"/>
</dbReference>
<dbReference type="GO" id="GO:0030195">
    <property type="term" value="P:negative regulation of blood coagulation"/>
    <property type="evidence" value="ECO:0007669"/>
    <property type="project" value="Ensembl"/>
</dbReference>
<comment type="subcellular location">
    <subcellularLocation>
        <location evidence="1">Secreted</location>
    </subcellularLocation>
</comment>
<dbReference type="GeneTree" id="ENSGT00530000063751"/>
<dbReference type="Gene3D" id="4.10.410.20">
    <property type="match status" value="1"/>
</dbReference>
<dbReference type="InterPro" id="IPR000585">
    <property type="entry name" value="Hemopexin-like_dom"/>
</dbReference>
<feature type="domain" description="SMB" evidence="10">
    <location>
        <begin position="18"/>
        <end position="61"/>
    </location>
</feature>
<feature type="compositionally biased region" description="Basic residues" evidence="8">
    <location>
        <begin position="360"/>
        <end position="381"/>
    </location>
</feature>
<evidence type="ECO:0000256" key="4">
    <source>
        <dbReference type="ARBA" id="ARBA00022737"/>
    </source>
</evidence>
<reference evidence="11" key="2">
    <citation type="submission" date="2025-08" db="UniProtKB">
        <authorList>
            <consortium name="Ensembl"/>
        </authorList>
    </citation>
    <scope>IDENTIFICATION</scope>
</reference>
<dbReference type="InterPro" id="IPR001212">
    <property type="entry name" value="Somatomedin_B_dom"/>
</dbReference>
<evidence type="ECO:0000256" key="1">
    <source>
        <dbReference type="ARBA" id="ARBA00004613"/>
    </source>
</evidence>
<dbReference type="GO" id="GO:0014911">
    <property type="term" value="P:positive regulation of smooth muscle cell migration"/>
    <property type="evidence" value="ECO:0007669"/>
    <property type="project" value="Ensembl"/>
</dbReference>
<gene>
    <name evidence="11" type="primary">VTN</name>
</gene>
<dbReference type="GO" id="GO:0031012">
    <property type="term" value="C:extracellular matrix"/>
    <property type="evidence" value="ECO:0007669"/>
    <property type="project" value="Ensembl"/>
</dbReference>
<feature type="repeat" description="Hemopexin" evidence="7">
    <location>
        <begin position="195"/>
        <end position="242"/>
    </location>
</feature>
<dbReference type="GO" id="GO:0098637">
    <property type="term" value="C:protein complex involved in cell-matrix adhesion"/>
    <property type="evidence" value="ECO:0007669"/>
    <property type="project" value="Ensembl"/>
</dbReference>
<dbReference type="GO" id="GO:0006955">
    <property type="term" value="P:immune response"/>
    <property type="evidence" value="ECO:0007669"/>
    <property type="project" value="InterPro"/>
</dbReference>
<dbReference type="GO" id="GO:0035987">
    <property type="term" value="P:endodermal cell differentiation"/>
    <property type="evidence" value="ECO:0007669"/>
    <property type="project" value="Ensembl"/>
</dbReference>
<dbReference type="InterPro" id="IPR051298">
    <property type="entry name" value="Heme_transport/Cell_adhesion"/>
</dbReference>
<evidence type="ECO:0000313" key="12">
    <source>
        <dbReference type="Proteomes" id="UP000007648"/>
    </source>
</evidence>
<dbReference type="GO" id="GO:0048709">
    <property type="term" value="P:oligodendrocyte differentiation"/>
    <property type="evidence" value="ECO:0007669"/>
    <property type="project" value="Ensembl"/>
</dbReference>
<feature type="repeat" description="Hemopexin" evidence="7">
    <location>
        <begin position="402"/>
        <end position="459"/>
    </location>
</feature>
<dbReference type="SMART" id="SM00120">
    <property type="entry name" value="HX"/>
    <property type="match status" value="4"/>
</dbReference>
<dbReference type="GO" id="GO:0005783">
    <property type="term" value="C:endoplasmic reticulum"/>
    <property type="evidence" value="ECO:0007669"/>
    <property type="project" value="Ensembl"/>
</dbReference>
<dbReference type="SMART" id="SM00201">
    <property type="entry name" value="SO"/>
    <property type="match status" value="1"/>
</dbReference>
<feature type="repeat" description="Hemopexin" evidence="7">
    <location>
        <begin position="243"/>
        <end position="297"/>
    </location>
</feature>
<dbReference type="PRINTS" id="PR00022">
    <property type="entry name" value="SOMATOMEDINB"/>
</dbReference>
<dbReference type="GO" id="GO:0033627">
    <property type="term" value="P:cell adhesion mediated by integrin"/>
    <property type="evidence" value="ECO:0007669"/>
    <property type="project" value="Ensembl"/>
</dbReference>
<dbReference type="Pfam" id="PF01033">
    <property type="entry name" value="Somatomedin_B"/>
    <property type="match status" value="1"/>
</dbReference>
<dbReference type="CDD" id="cd00094">
    <property type="entry name" value="HX"/>
    <property type="match status" value="1"/>
</dbReference>
<feature type="repeat" description="Hemopexin" evidence="7">
    <location>
        <begin position="150"/>
        <end position="194"/>
    </location>
</feature>
<name>G3WHI7_SARHA</name>
<feature type="region of interest" description="Disordered" evidence="8">
    <location>
        <begin position="352"/>
        <end position="381"/>
    </location>
</feature>
<reference evidence="11" key="3">
    <citation type="submission" date="2025-09" db="UniProtKB">
        <authorList>
            <consortium name="Ensembl"/>
        </authorList>
    </citation>
    <scope>IDENTIFICATION</scope>
</reference>
<dbReference type="GO" id="GO:0061302">
    <property type="term" value="P:smooth muscle cell-matrix adhesion"/>
    <property type="evidence" value="ECO:0007669"/>
    <property type="project" value="Ensembl"/>
</dbReference>
<evidence type="ECO:0000256" key="6">
    <source>
        <dbReference type="ARBA" id="ARBA00023180"/>
    </source>
</evidence>
<dbReference type="GeneID" id="100925192"/>
<evidence type="ECO:0000256" key="5">
    <source>
        <dbReference type="ARBA" id="ARBA00023157"/>
    </source>
</evidence>
<dbReference type="PROSITE" id="PS50958">
    <property type="entry name" value="SMB_2"/>
    <property type="match status" value="1"/>
</dbReference>
<dbReference type="PROSITE" id="PS51642">
    <property type="entry name" value="HEMOPEXIN_2"/>
    <property type="match status" value="4"/>
</dbReference>
<dbReference type="RefSeq" id="XP_003770073.1">
    <property type="nucleotide sequence ID" value="XM_003770025.3"/>
</dbReference>
<dbReference type="PANTHER" id="PTHR22917:SF3">
    <property type="entry name" value="VITRONECTIN"/>
    <property type="match status" value="1"/>
</dbReference>
<evidence type="ECO:0000313" key="11">
    <source>
        <dbReference type="Ensembl" id="ENSSHAP00000014892.2"/>
    </source>
</evidence>
<dbReference type="InterPro" id="IPR036375">
    <property type="entry name" value="Hemopexin-like_dom_sf"/>
</dbReference>
<evidence type="ECO:0000256" key="9">
    <source>
        <dbReference type="SAM" id="SignalP"/>
    </source>
</evidence>
<protein>
    <submittedName>
        <fullName evidence="11">Vitronectin</fullName>
    </submittedName>
</protein>
<dbReference type="AlphaFoldDB" id="G3WHI7"/>
<dbReference type="GO" id="GO:0048260">
    <property type="term" value="P:positive regulation of receptor-mediated endocytosis"/>
    <property type="evidence" value="ECO:0007669"/>
    <property type="project" value="Ensembl"/>
</dbReference>
<dbReference type="InterPro" id="IPR018487">
    <property type="entry name" value="Hemopexin-like_repeat"/>
</dbReference>
<dbReference type="STRING" id="9305.ENSSHAP00000014892"/>
<dbReference type="PANTHER" id="PTHR22917">
    <property type="entry name" value="HEMOPEXIN DOMAIN-CONTAINING PROTEIN"/>
    <property type="match status" value="1"/>
</dbReference>
<dbReference type="KEGG" id="shr:100925192"/>
<dbReference type="GO" id="GO:0016477">
    <property type="term" value="P:cell migration"/>
    <property type="evidence" value="ECO:0007669"/>
    <property type="project" value="Ensembl"/>
</dbReference>
<dbReference type="Gene3D" id="2.110.10.10">
    <property type="entry name" value="Hemopexin-like domain"/>
    <property type="match status" value="2"/>
</dbReference>
<keyword evidence="2" id="KW-0964">Secreted</keyword>
<dbReference type="GO" id="GO:0005178">
    <property type="term" value="F:integrin binding"/>
    <property type="evidence" value="ECO:0007669"/>
    <property type="project" value="Ensembl"/>
</dbReference>
<dbReference type="GO" id="GO:0030198">
    <property type="term" value="P:extracellular matrix organization"/>
    <property type="evidence" value="ECO:0007669"/>
    <property type="project" value="Ensembl"/>
</dbReference>
<proteinExistence type="predicted"/>
<keyword evidence="6" id="KW-0325">Glycoprotein</keyword>
<feature type="chain" id="PRO_5029504704" evidence="9">
    <location>
        <begin position="18"/>
        <end position="467"/>
    </location>
</feature>
<reference evidence="11 12" key="1">
    <citation type="journal article" date="2011" name="Proc. Natl. Acad. Sci. U.S.A.">
        <title>Genetic diversity and population structure of the endangered marsupial Sarcophilus harrisii (Tasmanian devil).</title>
        <authorList>
            <person name="Miller W."/>
            <person name="Hayes V.M."/>
            <person name="Ratan A."/>
            <person name="Petersen D.C."/>
            <person name="Wittekindt N.E."/>
            <person name="Miller J."/>
            <person name="Walenz B."/>
            <person name="Knight J."/>
            <person name="Qi J."/>
            <person name="Zhao F."/>
            <person name="Wang Q."/>
            <person name="Bedoya-Reina O.C."/>
            <person name="Katiyar N."/>
            <person name="Tomsho L.P."/>
            <person name="Kasson L.M."/>
            <person name="Hardie R.A."/>
            <person name="Woodbridge P."/>
            <person name="Tindall E.A."/>
            <person name="Bertelsen M.F."/>
            <person name="Dixon D."/>
            <person name="Pyecroft S."/>
            <person name="Helgen K.M."/>
            <person name="Lesk A.M."/>
            <person name="Pringle T.H."/>
            <person name="Patterson N."/>
            <person name="Zhang Y."/>
            <person name="Kreiss A."/>
            <person name="Woods G.M."/>
            <person name="Jones M.E."/>
            <person name="Schuster S.C."/>
        </authorList>
    </citation>
    <scope>NUCLEOTIDE SEQUENCE [LARGE SCALE GENOMIC DNA]</scope>
</reference>
<feature type="signal peptide" evidence="9">
    <location>
        <begin position="1"/>
        <end position="17"/>
    </location>
</feature>
<organism evidence="11 12">
    <name type="scientific">Sarcophilus harrisii</name>
    <name type="common">Tasmanian devil</name>
    <name type="synonym">Sarcophilus laniarius</name>
    <dbReference type="NCBI Taxonomy" id="9305"/>
    <lineage>
        <taxon>Eukaryota</taxon>
        <taxon>Metazoa</taxon>
        <taxon>Chordata</taxon>
        <taxon>Craniata</taxon>
        <taxon>Vertebrata</taxon>
        <taxon>Euteleostomi</taxon>
        <taxon>Mammalia</taxon>
        <taxon>Metatheria</taxon>
        <taxon>Dasyuromorphia</taxon>
        <taxon>Dasyuridae</taxon>
        <taxon>Sarcophilus</taxon>
    </lineage>
</organism>
<dbReference type="GO" id="GO:0005044">
    <property type="term" value="F:scavenger receptor activity"/>
    <property type="evidence" value="ECO:0007669"/>
    <property type="project" value="InterPro"/>
</dbReference>
<dbReference type="GO" id="GO:0005615">
    <property type="term" value="C:extracellular space"/>
    <property type="evidence" value="ECO:0007669"/>
    <property type="project" value="Ensembl"/>
</dbReference>
<evidence type="ECO:0000256" key="8">
    <source>
        <dbReference type="SAM" id="MobiDB-lite"/>
    </source>
</evidence>
<dbReference type="HOGENOM" id="CLU_046227_0_0_1"/>
<keyword evidence="3 9" id="KW-0732">Signal</keyword>
<feature type="compositionally biased region" description="Basic and acidic residues" evidence="8">
    <location>
        <begin position="134"/>
        <end position="144"/>
    </location>
</feature>
<dbReference type="eggNOG" id="KOG1565">
    <property type="taxonomic scope" value="Eukaryota"/>
</dbReference>
<dbReference type="SUPFAM" id="SSF50923">
    <property type="entry name" value="Hemopexin-like domain"/>
    <property type="match status" value="1"/>
</dbReference>
<dbReference type="Proteomes" id="UP000007648">
    <property type="component" value="Unassembled WGS sequence"/>
</dbReference>
<dbReference type="SUPFAM" id="SSF90188">
    <property type="entry name" value="Somatomedin B domain"/>
    <property type="match status" value="1"/>
</dbReference>
<feature type="compositionally biased region" description="Polar residues" evidence="8">
    <location>
        <begin position="113"/>
        <end position="131"/>
    </location>
</feature>
<dbReference type="InterPro" id="IPR018486">
    <property type="entry name" value="Hemopexin_CS"/>
</dbReference>
<dbReference type="GO" id="GO:2001046">
    <property type="term" value="P:positive regulation of integrin-mediated signaling pathway"/>
    <property type="evidence" value="ECO:0007669"/>
    <property type="project" value="Ensembl"/>
</dbReference>